<dbReference type="InterPro" id="IPR036097">
    <property type="entry name" value="HisK_dim/P_sf"/>
</dbReference>
<accession>A0ABW5N4G7</accession>
<evidence type="ECO:0000256" key="3">
    <source>
        <dbReference type="PROSITE-ProRule" id="PRU00050"/>
    </source>
</evidence>
<evidence type="ECO:0000259" key="8">
    <source>
        <dbReference type="PROSITE" id="PS50122"/>
    </source>
</evidence>
<dbReference type="InterPro" id="IPR005467">
    <property type="entry name" value="His_kinase_dom"/>
</dbReference>
<dbReference type="SUPFAM" id="SSF53335">
    <property type="entry name" value="S-adenosyl-L-methionine-dependent methyltransferases"/>
    <property type="match status" value="1"/>
</dbReference>
<dbReference type="SUPFAM" id="SSF55874">
    <property type="entry name" value="ATPase domain of HSP90 chaperone/DNA topoisomerase II/histidine kinase"/>
    <property type="match status" value="1"/>
</dbReference>
<dbReference type="Gene3D" id="3.40.50.180">
    <property type="entry name" value="Methylesterase CheB, C-terminal domain"/>
    <property type="match status" value="1"/>
</dbReference>
<dbReference type="Pfam" id="PF02518">
    <property type="entry name" value="HATPase_c"/>
    <property type="match status" value="1"/>
</dbReference>
<dbReference type="CDD" id="cd00082">
    <property type="entry name" value="HisKA"/>
    <property type="match status" value="1"/>
</dbReference>
<dbReference type="InterPro" id="IPR022641">
    <property type="entry name" value="CheR_N"/>
</dbReference>
<keyword evidence="3" id="KW-0378">Hydrolase</keyword>
<dbReference type="InterPro" id="IPR022642">
    <property type="entry name" value="CheR_C"/>
</dbReference>
<evidence type="ECO:0000259" key="9">
    <source>
        <dbReference type="PROSITE" id="PS50123"/>
    </source>
</evidence>
<feature type="active site" evidence="3">
    <location>
        <position position="144"/>
    </location>
</feature>
<dbReference type="PROSITE" id="PS50112">
    <property type="entry name" value="PAS"/>
    <property type="match status" value="2"/>
</dbReference>
<dbReference type="PROSITE" id="PS50122">
    <property type="entry name" value="CHEB"/>
    <property type="match status" value="1"/>
</dbReference>
<comment type="catalytic activity">
    <reaction evidence="1">
        <text>ATP + protein L-histidine = ADP + protein N-phospho-L-histidine.</text>
        <dbReference type="EC" id="2.7.13.3"/>
    </reaction>
</comment>
<dbReference type="Pfam" id="PF03705">
    <property type="entry name" value="CheR_N"/>
    <property type="match status" value="1"/>
</dbReference>
<dbReference type="InterPro" id="IPR000673">
    <property type="entry name" value="Sig_transdc_resp-reg_Me-estase"/>
</dbReference>
<evidence type="ECO:0000256" key="4">
    <source>
        <dbReference type="SAM" id="Coils"/>
    </source>
</evidence>
<dbReference type="RefSeq" id="WP_378257577.1">
    <property type="nucleotide sequence ID" value="NZ_JBHSJV010000001.1"/>
</dbReference>
<dbReference type="Gene3D" id="1.10.287.130">
    <property type="match status" value="1"/>
</dbReference>
<keyword evidence="4" id="KW-0175">Coiled coil</keyword>
<dbReference type="InterPro" id="IPR000014">
    <property type="entry name" value="PAS"/>
</dbReference>
<organism evidence="10 11">
    <name type="scientific">Aquimarina hainanensis</name>
    <dbReference type="NCBI Taxonomy" id="1578017"/>
    <lineage>
        <taxon>Bacteria</taxon>
        <taxon>Pseudomonadati</taxon>
        <taxon>Bacteroidota</taxon>
        <taxon>Flavobacteriia</taxon>
        <taxon>Flavobacteriales</taxon>
        <taxon>Flavobacteriaceae</taxon>
        <taxon>Aquimarina</taxon>
    </lineage>
</organism>
<dbReference type="InterPro" id="IPR013655">
    <property type="entry name" value="PAS_fold_3"/>
</dbReference>
<protein>
    <recommendedName>
        <fullName evidence="2">histidine kinase</fullName>
        <ecNumber evidence="2">2.7.13.3</ecNumber>
    </recommendedName>
</protein>
<dbReference type="InterPro" id="IPR036890">
    <property type="entry name" value="HATPase_C_sf"/>
</dbReference>
<sequence length="1338" mass="154608">MEKEILETKENTTQKPTSIIGIGASAGGLNALQKFLNNCPRNTGFSFVIIQHLSPDYKSVMPELLSKHTNMIISEIEEGDVLRPNHIYFIPGNKNIIIKNKKLWLTARSSSNLVNFSIDIFFRSLAEDQKEKAIGVILSGTGSDGTKGAKAIKEVGGTLFVQTPEDSKFDGMPMSIISNGLSDFILPVKEIPEQLVSYVQNLKTHHDISSINEGEEDFLVTILKILKNHIGYDFFFYKKPTLSRRITKRINITKSPSTLKYIELLKNDAEEKFILAHEFLIGVTSFFRDKEAFNILQKKVIPAIVSKKLKDKNSDQIKIWVIACSTGEEAYSLAILFEEYFRAKKINSIGYKIFATDINQRSINTGSKGIYHNIEHEVSKERIDNYFVKKDNGYQISPIIRQNIIFSKHDILNNPPFNKVDFVSCRNMLIYMENNIQNQVLTNIHYALNQHGYLFLGNSESLGLLDKNFDKTDTKWKIFYKTISPEITSANTKENWRIYKDDLKKSPSNRIQRPFTDKIEKLINQTLINETKTVSICVDKNYEIIQAFGEVKKYLHFPEEGFSNNLLKMLSNDYSVPLLTSIRKLLSSKKTTCKKKVTLIQRNKIKIVSIVIQSIKTMTDNNPVFIVTFIEELHRKVTAKEKQQSIDLRFSQKKEVDELEQALTETRESLQASIEELETSNEEMQVTNEELLASNEELQSTNEELQSVNEELHTVNGELQEKNTLLMELNSDIENLVKNTNIGTIFLDKELKIRKFTPLINEHFQLRVEDIGRPIHHFSGTLGGDNLAEFSKIVIETHEPYKKEVQNAKGIWFMMEIVPYKYHGDTIRGAVVNFINIHNIKSIMYDKERLNDFLTHIMNANPAIIYIYDPHNDQYIYSSGSIWTEAGYTPDDISSLGNHFLEKIIHPDDYPKVIDHYAKLKHITEKETFQIEYRVLKKEKPEYIWILCTDKLNEKEEDGRVNSILGIANVITKAKDMEQQLKESEERFRLAIMGSGAGLWEWSNPETDAAWWSEEFQKLLGYSINETPSNFTFLRKLIHPNQLTSFEKGLENHIKNGDLFKQEVQIKTKKDGYRWFLINAQALLNHKKQVQKIVGTLMDVDYRKKAEHKLNELNEELERFAYLASHDLKEPLRTITNFTGLFKSEYEDLFDEEANKYLEFIENASNRMITLTNDLLVYSQLDDKSLTFEAVDLNILMKEVLDDLQQPISENNTIINIKKLPTIICDKIQIRQLFQNLLSNSIKYRNPNTSIIDIGYKKEKSFWKFHVKDNGIGIDPKNHKKVFEVFKRLHGRNEYEGTGIGLANCKRIIDNHKGNIWVESLKEKGATFYFTILKTNKT</sequence>
<dbReference type="InterPro" id="IPR001610">
    <property type="entry name" value="PAC"/>
</dbReference>
<feature type="domain" description="PAC" evidence="7">
    <location>
        <begin position="929"/>
        <end position="983"/>
    </location>
</feature>
<dbReference type="CDD" id="cd16434">
    <property type="entry name" value="CheB-CheR_fusion"/>
    <property type="match status" value="1"/>
</dbReference>
<dbReference type="Pfam" id="PF01739">
    <property type="entry name" value="CheR"/>
    <property type="match status" value="1"/>
</dbReference>
<dbReference type="EMBL" id="JBHULX010000004">
    <property type="protein sequence ID" value="MFD2590425.1"/>
    <property type="molecule type" value="Genomic_DNA"/>
</dbReference>
<evidence type="ECO:0000256" key="1">
    <source>
        <dbReference type="ARBA" id="ARBA00000085"/>
    </source>
</evidence>
<evidence type="ECO:0000259" key="7">
    <source>
        <dbReference type="PROSITE" id="PS50113"/>
    </source>
</evidence>
<dbReference type="SUPFAM" id="SSF55785">
    <property type="entry name" value="PYP-like sensor domain (PAS domain)"/>
    <property type="match status" value="2"/>
</dbReference>
<dbReference type="Gene3D" id="3.30.565.10">
    <property type="entry name" value="Histidine kinase-like ATPase, C-terminal domain"/>
    <property type="match status" value="1"/>
</dbReference>
<feature type="domain" description="PAS" evidence="6">
    <location>
        <begin position="850"/>
        <end position="927"/>
    </location>
</feature>
<feature type="domain" description="Histidine kinase" evidence="5">
    <location>
        <begin position="1123"/>
        <end position="1336"/>
    </location>
</feature>
<dbReference type="CDD" id="cd00130">
    <property type="entry name" value="PAS"/>
    <property type="match status" value="1"/>
</dbReference>
<dbReference type="Pfam" id="PF08447">
    <property type="entry name" value="PAS_3"/>
    <property type="match status" value="2"/>
</dbReference>
<feature type="active site" evidence="3">
    <location>
        <position position="25"/>
    </location>
</feature>
<reference evidence="11" key="1">
    <citation type="journal article" date="2019" name="Int. J. Syst. Evol. Microbiol.">
        <title>The Global Catalogue of Microorganisms (GCM) 10K type strain sequencing project: providing services to taxonomists for standard genome sequencing and annotation.</title>
        <authorList>
            <consortium name="The Broad Institute Genomics Platform"/>
            <consortium name="The Broad Institute Genome Sequencing Center for Infectious Disease"/>
            <person name="Wu L."/>
            <person name="Ma J."/>
        </authorList>
    </citation>
    <scope>NUCLEOTIDE SEQUENCE [LARGE SCALE GENOMIC DNA]</scope>
    <source>
        <strain evidence="11">KCTC 42423</strain>
    </source>
</reference>
<evidence type="ECO:0000313" key="10">
    <source>
        <dbReference type="EMBL" id="MFD2590425.1"/>
    </source>
</evidence>
<dbReference type="SMART" id="SM00086">
    <property type="entry name" value="PAC"/>
    <property type="match status" value="2"/>
</dbReference>
<evidence type="ECO:0000256" key="2">
    <source>
        <dbReference type="ARBA" id="ARBA00012438"/>
    </source>
</evidence>
<dbReference type="PRINTS" id="PR00996">
    <property type="entry name" value="CHERMTFRASE"/>
</dbReference>
<dbReference type="SMART" id="SM00387">
    <property type="entry name" value="HATPase_c"/>
    <property type="match status" value="1"/>
</dbReference>
<dbReference type="InterPro" id="IPR035965">
    <property type="entry name" value="PAS-like_dom_sf"/>
</dbReference>
<dbReference type="Proteomes" id="UP001597459">
    <property type="component" value="Unassembled WGS sequence"/>
</dbReference>
<dbReference type="InterPro" id="IPR003594">
    <property type="entry name" value="HATPase_dom"/>
</dbReference>
<dbReference type="InterPro" id="IPR035909">
    <property type="entry name" value="CheB_C"/>
</dbReference>
<evidence type="ECO:0000313" key="11">
    <source>
        <dbReference type="Proteomes" id="UP001597459"/>
    </source>
</evidence>
<dbReference type="SUPFAM" id="SSF52738">
    <property type="entry name" value="Methylesterase CheB, C-terminal domain"/>
    <property type="match status" value="1"/>
</dbReference>
<feature type="domain" description="PAS" evidence="6">
    <location>
        <begin position="1012"/>
        <end position="1057"/>
    </location>
</feature>
<comment type="caution">
    <text evidence="10">The sequence shown here is derived from an EMBL/GenBank/DDBJ whole genome shotgun (WGS) entry which is preliminary data.</text>
</comment>
<dbReference type="InterPro" id="IPR003661">
    <property type="entry name" value="HisK_dim/P_dom"/>
</dbReference>
<feature type="coiled-coil region" evidence="4">
    <location>
        <begin position="656"/>
        <end position="739"/>
    </location>
</feature>
<feature type="domain" description="CheR-type methyltransferase" evidence="9">
    <location>
        <begin position="222"/>
        <end position="462"/>
    </location>
</feature>
<dbReference type="Gene3D" id="3.40.50.150">
    <property type="entry name" value="Vaccinia Virus protein VP39"/>
    <property type="match status" value="1"/>
</dbReference>
<dbReference type="PROSITE" id="PS50123">
    <property type="entry name" value="CHER"/>
    <property type="match status" value="1"/>
</dbReference>
<evidence type="ECO:0000259" key="5">
    <source>
        <dbReference type="PROSITE" id="PS50109"/>
    </source>
</evidence>
<dbReference type="Gene3D" id="3.30.450.20">
    <property type="entry name" value="PAS domain"/>
    <property type="match status" value="3"/>
</dbReference>
<dbReference type="Pfam" id="PF13596">
    <property type="entry name" value="PAS_10"/>
    <property type="match status" value="1"/>
</dbReference>
<evidence type="ECO:0000259" key="6">
    <source>
        <dbReference type="PROSITE" id="PS50112"/>
    </source>
</evidence>
<dbReference type="NCBIfam" id="TIGR00229">
    <property type="entry name" value="sensory_box"/>
    <property type="match status" value="1"/>
</dbReference>
<dbReference type="EC" id="2.7.13.3" evidence="2"/>
<dbReference type="InterPro" id="IPR029063">
    <property type="entry name" value="SAM-dependent_MTases_sf"/>
</dbReference>
<dbReference type="SMART" id="SM00388">
    <property type="entry name" value="HisKA"/>
    <property type="match status" value="1"/>
</dbReference>
<gene>
    <name evidence="10" type="ORF">ACFSTE_06240</name>
</gene>
<dbReference type="PANTHER" id="PTHR24422">
    <property type="entry name" value="CHEMOTAXIS PROTEIN METHYLTRANSFERASE"/>
    <property type="match status" value="1"/>
</dbReference>
<dbReference type="Pfam" id="PF00512">
    <property type="entry name" value="HisKA"/>
    <property type="match status" value="1"/>
</dbReference>
<dbReference type="InterPro" id="IPR000700">
    <property type="entry name" value="PAS-assoc_C"/>
</dbReference>
<dbReference type="SUPFAM" id="SSF47384">
    <property type="entry name" value="Homodimeric domain of signal transducing histidine kinase"/>
    <property type="match status" value="1"/>
</dbReference>
<proteinExistence type="predicted"/>
<feature type="domain" description="PAC" evidence="7">
    <location>
        <begin position="1060"/>
        <end position="1112"/>
    </location>
</feature>
<keyword evidence="3" id="KW-0145">Chemotaxis</keyword>
<dbReference type="SUPFAM" id="SSF47757">
    <property type="entry name" value="Chemotaxis receptor methyltransferase CheR, N-terminal domain"/>
    <property type="match status" value="1"/>
</dbReference>
<name>A0ABW5N4G7_9FLAO</name>
<dbReference type="PROSITE" id="PS50109">
    <property type="entry name" value="HIS_KIN"/>
    <property type="match status" value="1"/>
</dbReference>
<dbReference type="SMART" id="SM00138">
    <property type="entry name" value="MeTrc"/>
    <property type="match status" value="1"/>
</dbReference>
<keyword evidence="11" id="KW-1185">Reference proteome</keyword>
<feature type="domain" description="CheB-type methylesterase" evidence="8">
    <location>
        <begin position="16"/>
        <end position="202"/>
    </location>
</feature>
<dbReference type="PANTHER" id="PTHR24422:SF27">
    <property type="entry name" value="PROTEIN-GLUTAMATE O-METHYLTRANSFERASE"/>
    <property type="match status" value="1"/>
</dbReference>
<feature type="active site" evidence="3">
    <location>
        <position position="52"/>
    </location>
</feature>
<dbReference type="PROSITE" id="PS50113">
    <property type="entry name" value="PAC"/>
    <property type="match status" value="2"/>
</dbReference>
<dbReference type="InterPro" id="IPR000780">
    <property type="entry name" value="CheR_MeTrfase"/>
</dbReference>
<dbReference type="InterPro" id="IPR050903">
    <property type="entry name" value="Bact_Chemotaxis_MeTrfase"/>
</dbReference>
<dbReference type="SMART" id="SM00091">
    <property type="entry name" value="PAS"/>
    <property type="match status" value="3"/>
</dbReference>
<dbReference type="Pfam" id="PF01339">
    <property type="entry name" value="CheB_methylest"/>
    <property type="match status" value="1"/>
</dbReference>